<name>A0ABX5UZ80_9GAMM</name>
<accession>A0ABX5UZ80</accession>
<evidence type="ECO:0000313" key="2">
    <source>
        <dbReference type="EMBL" id="QCR04465.1"/>
    </source>
</evidence>
<evidence type="ECO:0000259" key="1">
    <source>
        <dbReference type="PROSITE" id="PS50022"/>
    </source>
</evidence>
<gene>
    <name evidence="2" type="ORF">EH206_09950</name>
</gene>
<evidence type="ECO:0000313" key="3">
    <source>
        <dbReference type="Proteomes" id="UP000303847"/>
    </source>
</evidence>
<organism evidence="2 3">
    <name type="scientific">Brenneria nigrifluens DSM 30175 = ATCC 13028</name>
    <dbReference type="NCBI Taxonomy" id="1121120"/>
    <lineage>
        <taxon>Bacteria</taxon>
        <taxon>Pseudomonadati</taxon>
        <taxon>Pseudomonadota</taxon>
        <taxon>Gammaproteobacteria</taxon>
        <taxon>Enterobacterales</taxon>
        <taxon>Pectobacteriaceae</taxon>
        <taxon>Brenneria</taxon>
    </lineage>
</organism>
<dbReference type="SUPFAM" id="SSF49785">
    <property type="entry name" value="Galactose-binding domain-like"/>
    <property type="match status" value="1"/>
</dbReference>
<dbReference type="EMBL" id="CP034036">
    <property type="protein sequence ID" value="QCR04465.1"/>
    <property type="molecule type" value="Genomic_DNA"/>
</dbReference>
<proteinExistence type="predicted"/>
<feature type="domain" description="F5/8 type C" evidence="1">
    <location>
        <begin position="435"/>
        <end position="594"/>
    </location>
</feature>
<keyword evidence="3" id="KW-1185">Reference proteome</keyword>
<reference evidence="2 3" key="1">
    <citation type="submission" date="2018-11" db="EMBL/GenBank/DDBJ databases">
        <title>Genome sequences of Brenneria nigrifluens and Brenneria rubrifaciens.</title>
        <authorList>
            <person name="Poret-Peterson A.T."/>
            <person name="McClean A.E."/>
            <person name="Kluepfel D.A."/>
        </authorList>
    </citation>
    <scope>NUCLEOTIDE SEQUENCE [LARGE SCALE GENOMIC DNA]</scope>
    <source>
        <strain evidence="2 3">ATCC 13028</strain>
    </source>
</reference>
<dbReference type="Proteomes" id="UP000303847">
    <property type="component" value="Chromosome"/>
</dbReference>
<dbReference type="Gene3D" id="2.60.120.260">
    <property type="entry name" value="Galactose-binding domain-like"/>
    <property type="match status" value="1"/>
</dbReference>
<sequence>MANLTETAEFTADVLRLDTDTPVRGYDGTDIGPANEQAQALANRTKFLKQRIDNMSATQVRSVNGKSGTVTLEYSDVGADAAGTADALITAHINDADPHPQYFNESRGDARYVQTSLANTGNGWLQLDASGKIPAALLQTLTSRYVVVADEAARLALASSSNLTICAQADIDTLFYLNGGDNPAVAANWVQGQAATVSGVSSVFGRTGAVTAQAGDYDADQINETANRKFATPAEKTAWNAKQAALVSATNIRSLFGQSLLGSGNLAPTPAQMGAAAASHTHTVSDITDFTQQAQALIINSLEAGPGVTLGQNPVSGKTIISASGGGSGGGGGYIVVDRPSATAEQNHSFSFSVQSAFNLTAYALKEVAGATNQTYVIDDFNAESELDYDATNAAVFDGSLKPYTGSTQALMADGAFYSTDVRSDGEYLSLQNAANSIIPAMTSNTTPTGYVASASSQQSPYLPYRAFDATQPNNTYQNSWVSSTAPSESSPQWLRIDLPSKQMITRYTLINRPHTSNNPNDVFAPISWTLQGSDNGTDWDNIHSVVDDDQNIYKEQIRNFELSSPVSYANYRLLFTKSYYTRVSLHKFIIMSDSKFIIGYDGSYYTAENGQLTEITDEINSETITQRGVTGINKLDTESYTGMFRVISVSQFNIKSVYFPYSQIVINQQLMSAAAWSQINSATLTATQTNDGAVRVAVTRDLVNWHVWRGGQWVDIGALTTDTVGATKLITDGMTPADIGGINAAQWTQFFDANGGVPDYLAFAFALDITDPATDVATIDRLVLNVNEASSWKLQTPAEVEVRWRTDSVTFRTVTAGNYKLAYQIP</sequence>
<dbReference type="InterPro" id="IPR000421">
    <property type="entry name" value="FA58C"/>
</dbReference>
<dbReference type="RefSeq" id="WP_009112636.1">
    <property type="nucleotide sequence ID" value="NZ_CP034036.1"/>
</dbReference>
<protein>
    <submittedName>
        <fullName evidence="2">Discoidin domain-containing protein</fullName>
    </submittedName>
</protein>
<dbReference type="PROSITE" id="PS50022">
    <property type="entry name" value="FA58C_3"/>
    <property type="match status" value="1"/>
</dbReference>
<dbReference type="InterPro" id="IPR008979">
    <property type="entry name" value="Galactose-bd-like_sf"/>
</dbReference>
<dbReference type="Pfam" id="PF00754">
    <property type="entry name" value="F5_F8_type_C"/>
    <property type="match status" value="1"/>
</dbReference>